<dbReference type="EMBL" id="JACHCE010000004">
    <property type="protein sequence ID" value="MBB5637278.1"/>
    <property type="molecule type" value="Genomic_DNA"/>
</dbReference>
<organism evidence="1 2">
    <name type="scientific">Pedobacter cryoconitis</name>
    <dbReference type="NCBI Taxonomy" id="188932"/>
    <lineage>
        <taxon>Bacteria</taxon>
        <taxon>Pseudomonadati</taxon>
        <taxon>Bacteroidota</taxon>
        <taxon>Sphingobacteriia</taxon>
        <taxon>Sphingobacteriales</taxon>
        <taxon>Sphingobacteriaceae</taxon>
        <taxon>Pedobacter</taxon>
    </lineage>
</organism>
<evidence type="ECO:0000313" key="1">
    <source>
        <dbReference type="EMBL" id="MBB5637278.1"/>
    </source>
</evidence>
<reference evidence="1 2" key="1">
    <citation type="submission" date="2020-08" db="EMBL/GenBank/DDBJ databases">
        <title>Genomic Encyclopedia of Type Strains, Phase IV (KMG-V): Genome sequencing to study the core and pangenomes of soil and plant-associated prokaryotes.</title>
        <authorList>
            <person name="Whitman W."/>
        </authorList>
    </citation>
    <scope>NUCLEOTIDE SEQUENCE [LARGE SCALE GENOMIC DNA]</scope>
    <source>
        <strain evidence="1 2">S3M1</strain>
    </source>
</reference>
<protein>
    <submittedName>
        <fullName evidence="1">Uncharacterized protein</fullName>
    </submittedName>
</protein>
<dbReference type="AlphaFoldDB" id="A0A7W8ZNG2"/>
<dbReference type="Proteomes" id="UP000537204">
    <property type="component" value="Unassembled WGS sequence"/>
</dbReference>
<comment type="caution">
    <text evidence="1">The sequence shown here is derived from an EMBL/GenBank/DDBJ whole genome shotgun (WGS) entry which is preliminary data.</text>
</comment>
<dbReference type="RefSeq" id="WP_183883144.1">
    <property type="nucleotide sequence ID" value="NZ_JACHCE010000004.1"/>
</dbReference>
<proteinExistence type="predicted"/>
<sequence>MRTWHIKSHNIMLSADGANTNSLQFNGIWIKFIEEGRTISTQVHQCRFIDTVTADGQQGRTRAGEIIRTDKKITEFLGKLNVSNGYTKHENLMNLGRVQGLFPQAVSNFNNLIYNIRSYNKAHFAERKNYYDDRKNVGRKYLDISFTLGSTGPLLGSTFASATASLKFFSVAGAISDSAGIFTDVSFSNLYENLVKESAKYPGIIVDFDKEDDSLRDNLGHIVRAFSRNIVNKHTETIPDENIFQTMIHTVSGYLDGYVKRAKSLQ</sequence>
<evidence type="ECO:0000313" key="2">
    <source>
        <dbReference type="Proteomes" id="UP000537204"/>
    </source>
</evidence>
<gene>
    <name evidence="1" type="ORF">HDE68_003191</name>
</gene>
<accession>A0A7W8ZNG2</accession>
<name>A0A7W8ZNG2_9SPHI</name>